<evidence type="ECO:0000256" key="6">
    <source>
        <dbReference type="ARBA" id="ARBA00023077"/>
    </source>
</evidence>
<evidence type="ECO:0000256" key="2">
    <source>
        <dbReference type="ARBA" id="ARBA00022448"/>
    </source>
</evidence>
<accession>A0A1M5K108</accession>
<dbReference type="Gene3D" id="2.40.170.20">
    <property type="entry name" value="TonB-dependent receptor, beta-barrel domain"/>
    <property type="match status" value="1"/>
</dbReference>
<dbReference type="Pfam" id="PF00593">
    <property type="entry name" value="TonB_dep_Rec_b-barrel"/>
    <property type="match status" value="1"/>
</dbReference>
<evidence type="ECO:0000313" key="14">
    <source>
        <dbReference type="EMBL" id="PRZ26128.1"/>
    </source>
</evidence>
<dbReference type="Pfam" id="PF13715">
    <property type="entry name" value="CarbopepD_reg_2"/>
    <property type="match status" value="1"/>
</dbReference>
<keyword evidence="6 10" id="KW-0798">TonB box</keyword>
<evidence type="ECO:0000259" key="13">
    <source>
        <dbReference type="Pfam" id="PF07715"/>
    </source>
</evidence>
<gene>
    <name evidence="14" type="ORF">BC624_10290</name>
    <name evidence="15" type="ORF">SAMN05443373_10290</name>
</gene>
<dbReference type="PANTHER" id="PTHR30069">
    <property type="entry name" value="TONB-DEPENDENT OUTER MEMBRANE RECEPTOR"/>
    <property type="match status" value="1"/>
</dbReference>
<evidence type="ECO:0000256" key="1">
    <source>
        <dbReference type="ARBA" id="ARBA00004571"/>
    </source>
</evidence>
<evidence type="ECO:0000256" key="7">
    <source>
        <dbReference type="ARBA" id="ARBA00023136"/>
    </source>
</evidence>
<evidence type="ECO:0000259" key="12">
    <source>
        <dbReference type="Pfam" id="PF00593"/>
    </source>
</evidence>
<feature type="domain" description="TonB-dependent receptor plug" evidence="13">
    <location>
        <begin position="116"/>
        <end position="224"/>
    </location>
</feature>
<dbReference type="EMBL" id="FQWO01000002">
    <property type="protein sequence ID" value="SHG46487.1"/>
    <property type="molecule type" value="Genomic_DNA"/>
</dbReference>
<evidence type="ECO:0000256" key="9">
    <source>
        <dbReference type="ARBA" id="ARBA00023237"/>
    </source>
</evidence>
<sequence>MRIYLLFLSLFFCSISFAQSSISGSVVDSGNQAVFGANIKIAGVTAATAITDADGKFTLTSSMKPPFVIEISCVGFVSKKINITSSNQKVNIVLSDEETLLDEIVVSASRTPERVLESPVTIERMGIADIKKNASPSFYDGLENLKEVQMNTSSLSFKSINTRGFATVANTRFMQLVDGMDNSSPLLNFVLGNMIGISEIDVQSVELLPGASSALYGANAFNGILFMNSKSPFTSQGITAYAKYGQTVQKAAGTNDYVDYGVRMAHAFSPKLAGKVNFTYMKGTDWYATNYDDKTNVGRDRTHFNYDGINVYGDEVSTNLNAVADGLLAAGVITPSQFAAFDGILPNYNVSRTGYNETDLTDNKASNTKIDFSLHYRPFGSENLEVIWQSKFGFGNAVYQGANRYYLNNFFMQQHKLEIKGKNFFVRGYTTNEDGGDSYDMLFTGINVNRQWKDDKTWFGQYANAYVQSTLVGKNPTEAHFIARNYSDYNIIPGDVPLSPAAGKPRFLPGTSDFKAAFNKVINEASVLSGSKLVDNSKIYHSDANYNFKDIIKFAEIQLGGSYRQYQLNSYGRIYTDADGPIYYNEYGAYTQLTKKFVDDRLKFTGSIRYDKSKNFDGNVSPRVSLVYSGGQSRRHNFRGSFQTGFRNPSTQDQYIGFNVGSALLLGSAPDNLTRFSEVRGNNIDGSGTISAFGQSVLGSNTVVLSGLNAYNNSYTATSVGQFTATGNASLLRKTNVDYVKPESVKAFELGYRSFVKDVSIDINGYYNIYNHFIGNLNVVTPYYGKTQDSPNPTVNPADLGFQTLAALKGGDYRVYQLYTNTDVEIKSLGFGLGLSKKVYRDFEVGVNYNYAEFKFDQAKDPSFEAGFNTPKHRAKASFGNEKLFKNFGFNVSGRWNSEYLWQSTMVDGMIDAATVIDAQINYNIPKLKSTLKIGAANIGGKEYTQVLGAGLIGQQYFASWTINP</sequence>
<dbReference type="Proteomes" id="UP000184384">
    <property type="component" value="Unassembled WGS sequence"/>
</dbReference>
<dbReference type="EMBL" id="PVUB01000002">
    <property type="protein sequence ID" value="PRZ26128.1"/>
    <property type="molecule type" value="Genomic_DNA"/>
</dbReference>
<dbReference type="PANTHER" id="PTHR30069:SF29">
    <property type="entry name" value="HEMOGLOBIN AND HEMOGLOBIN-HAPTOGLOBIN-BINDING PROTEIN 1-RELATED"/>
    <property type="match status" value="1"/>
</dbReference>
<keyword evidence="8 15" id="KW-0675">Receptor</keyword>
<dbReference type="SUPFAM" id="SSF56935">
    <property type="entry name" value="Porins"/>
    <property type="match status" value="1"/>
</dbReference>
<evidence type="ECO:0000256" key="10">
    <source>
        <dbReference type="RuleBase" id="RU003357"/>
    </source>
</evidence>
<name>A0A1M5K108_9FLAO</name>
<evidence type="ECO:0000256" key="4">
    <source>
        <dbReference type="ARBA" id="ARBA00022692"/>
    </source>
</evidence>
<dbReference type="Pfam" id="PF07715">
    <property type="entry name" value="Plug"/>
    <property type="match status" value="1"/>
</dbReference>
<keyword evidence="9" id="KW-0998">Cell outer membrane</keyword>
<comment type="subcellular location">
    <subcellularLocation>
        <location evidence="1">Cell outer membrane</location>
        <topology evidence="1">Multi-pass membrane protein</topology>
    </subcellularLocation>
</comment>
<keyword evidence="17" id="KW-1185">Reference proteome</keyword>
<dbReference type="Gene3D" id="2.170.130.10">
    <property type="entry name" value="TonB-dependent receptor, plug domain"/>
    <property type="match status" value="1"/>
</dbReference>
<dbReference type="InterPro" id="IPR008969">
    <property type="entry name" value="CarboxyPept-like_regulatory"/>
</dbReference>
<dbReference type="OrthoDB" id="1109208at2"/>
<dbReference type="GO" id="GO:0015344">
    <property type="term" value="F:siderophore uptake transmembrane transporter activity"/>
    <property type="evidence" value="ECO:0007669"/>
    <property type="project" value="TreeGrafter"/>
</dbReference>
<protein>
    <submittedName>
        <fullName evidence="15">TonB-dependent Receptor Plug Domain</fullName>
    </submittedName>
    <submittedName>
        <fullName evidence="14">TonB-dependent receptor-like protein</fullName>
    </submittedName>
</protein>
<evidence type="ECO:0000256" key="8">
    <source>
        <dbReference type="ARBA" id="ARBA00023170"/>
    </source>
</evidence>
<dbReference type="InterPro" id="IPR039426">
    <property type="entry name" value="TonB-dep_rcpt-like"/>
</dbReference>
<dbReference type="InterPro" id="IPR037066">
    <property type="entry name" value="Plug_dom_sf"/>
</dbReference>
<feature type="chain" id="PRO_5012477347" evidence="11">
    <location>
        <begin position="19"/>
        <end position="965"/>
    </location>
</feature>
<reference evidence="16" key="1">
    <citation type="submission" date="2016-11" db="EMBL/GenBank/DDBJ databases">
        <authorList>
            <person name="Varghese N."/>
            <person name="Submissions S."/>
        </authorList>
    </citation>
    <scope>NUCLEOTIDE SEQUENCE [LARGE SCALE GENOMIC DNA]</scope>
    <source>
        <strain evidence="16">DSM 19729</strain>
    </source>
</reference>
<dbReference type="Proteomes" id="UP000237771">
    <property type="component" value="Unassembled WGS sequence"/>
</dbReference>
<comment type="similarity">
    <text evidence="10">Belongs to the TonB-dependent receptor family.</text>
</comment>
<dbReference type="Gene3D" id="2.60.40.1120">
    <property type="entry name" value="Carboxypeptidase-like, regulatory domain"/>
    <property type="match status" value="1"/>
</dbReference>
<proteinExistence type="inferred from homology"/>
<evidence type="ECO:0000313" key="16">
    <source>
        <dbReference type="Proteomes" id="UP000184384"/>
    </source>
</evidence>
<organism evidence="15 16">
    <name type="scientific">Flavobacterium granuli</name>
    <dbReference type="NCBI Taxonomy" id="280093"/>
    <lineage>
        <taxon>Bacteria</taxon>
        <taxon>Pseudomonadati</taxon>
        <taxon>Bacteroidota</taxon>
        <taxon>Flavobacteriia</taxon>
        <taxon>Flavobacteriales</taxon>
        <taxon>Flavobacteriaceae</taxon>
        <taxon>Flavobacterium</taxon>
    </lineage>
</organism>
<keyword evidence="5 11" id="KW-0732">Signal</keyword>
<keyword evidence="4" id="KW-0812">Transmembrane</keyword>
<reference evidence="14 17" key="3">
    <citation type="submission" date="2018-03" db="EMBL/GenBank/DDBJ databases">
        <title>Genomic Encyclopedia of Archaeal and Bacterial Type Strains, Phase II (KMG-II): from individual species to whole genera.</title>
        <authorList>
            <person name="Goeker M."/>
        </authorList>
    </citation>
    <scope>NUCLEOTIDE SEQUENCE [LARGE SCALE GENOMIC DNA]</scope>
    <source>
        <strain evidence="14 17">DSM 17797</strain>
    </source>
</reference>
<dbReference type="InterPro" id="IPR012910">
    <property type="entry name" value="Plug_dom"/>
</dbReference>
<dbReference type="STRING" id="280093.SAMN05443373_10290"/>
<evidence type="ECO:0000313" key="15">
    <source>
        <dbReference type="EMBL" id="SHG46487.1"/>
    </source>
</evidence>
<keyword evidence="3" id="KW-1134">Transmembrane beta strand</keyword>
<keyword evidence="2" id="KW-0813">Transport</keyword>
<feature type="domain" description="TonB-dependent receptor-like beta-barrel" evidence="12">
    <location>
        <begin position="397"/>
        <end position="939"/>
    </location>
</feature>
<reference evidence="15" key="2">
    <citation type="submission" date="2016-11" db="EMBL/GenBank/DDBJ databases">
        <authorList>
            <person name="Jaros S."/>
            <person name="Januszkiewicz K."/>
            <person name="Wedrychowicz H."/>
        </authorList>
    </citation>
    <scope>NUCLEOTIDE SEQUENCE [LARGE SCALE GENOMIC DNA]</scope>
    <source>
        <strain evidence="15">DSM 19729</strain>
    </source>
</reference>
<evidence type="ECO:0000256" key="5">
    <source>
        <dbReference type="ARBA" id="ARBA00022729"/>
    </source>
</evidence>
<dbReference type="InterPro" id="IPR036942">
    <property type="entry name" value="Beta-barrel_TonB_sf"/>
</dbReference>
<evidence type="ECO:0000256" key="3">
    <source>
        <dbReference type="ARBA" id="ARBA00022452"/>
    </source>
</evidence>
<keyword evidence="7 10" id="KW-0472">Membrane</keyword>
<dbReference type="AlphaFoldDB" id="A0A1M5K108"/>
<dbReference type="GO" id="GO:0044718">
    <property type="term" value="P:siderophore transmembrane transport"/>
    <property type="evidence" value="ECO:0007669"/>
    <property type="project" value="TreeGrafter"/>
</dbReference>
<feature type="signal peptide" evidence="11">
    <location>
        <begin position="1"/>
        <end position="18"/>
    </location>
</feature>
<dbReference type="GO" id="GO:0009279">
    <property type="term" value="C:cell outer membrane"/>
    <property type="evidence" value="ECO:0007669"/>
    <property type="project" value="UniProtKB-SubCell"/>
</dbReference>
<evidence type="ECO:0000313" key="17">
    <source>
        <dbReference type="Proteomes" id="UP000237771"/>
    </source>
</evidence>
<dbReference type="RefSeq" id="WP_072940053.1">
    <property type="nucleotide sequence ID" value="NZ_FQWO01000002.1"/>
</dbReference>
<dbReference type="InterPro" id="IPR000531">
    <property type="entry name" value="Beta-barrel_TonB"/>
</dbReference>
<evidence type="ECO:0000256" key="11">
    <source>
        <dbReference type="SAM" id="SignalP"/>
    </source>
</evidence>
<dbReference type="SUPFAM" id="SSF49464">
    <property type="entry name" value="Carboxypeptidase regulatory domain-like"/>
    <property type="match status" value="1"/>
</dbReference>